<gene>
    <name evidence="1" type="ORF">MNBD_GAMMA01-1997</name>
</gene>
<protein>
    <recommendedName>
        <fullName evidence="2">Phenylacetic acid degradation protein PaaY</fullName>
    </recommendedName>
</protein>
<dbReference type="InterPro" id="IPR011004">
    <property type="entry name" value="Trimer_LpxA-like_sf"/>
</dbReference>
<dbReference type="Pfam" id="PF00132">
    <property type="entry name" value="Hexapep"/>
    <property type="match status" value="2"/>
</dbReference>
<organism evidence="1">
    <name type="scientific">hydrothermal vent metagenome</name>
    <dbReference type="NCBI Taxonomy" id="652676"/>
    <lineage>
        <taxon>unclassified sequences</taxon>
        <taxon>metagenomes</taxon>
        <taxon>ecological metagenomes</taxon>
    </lineage>
</organism>
<accession>A0A3B0VFH4</accession>
<dbReference type="SUPFAM" id="SSF51161">
    <property type="entry name" value="Trimeric LpxA-like enzymes"/>
    <property type="match status" value="1"/>
</dbReference>
<proteinExistence type="predicted"/>
<dbReference type="PANTHER" id="PTHR13061:SF29">
    <property type="entry name" value="GAMMA CARBONIC ANHYDRASE-LIKE 1, MITOCHONDRIAL-RELATED"/>
    <property type="match status" value="1"/>
</dbReference>
<evidence type="ECO:0008006" key="2">
    <source>
        <dbReference type="Google" id="ProtNLM"/>
    </source>
</evidence>
<evidence type="ECO:0000313" key="1">
    <source>
        <dbReference type="EMBL" id="VAW42295.1"/>
    </source>
</evidence>
<dbReference type="AlphaFoldDB" id="A0A3B0VFH4"/>
<reference evidence="1" key="1">
    <citation type="submission" date="2018-06" db="EMBL/GenBank/DDBJ databases">
        <authorList>
            <person name="Zhirakovskaya E."/>
        </authorList>
    </citation>
    <scope>NUCLEOTIDE SEQUENCE</scope>
</reference>
<dbReference type="InterPro" id="IPR001451">
    <property type="entry name" value="Hexapep"/>
</dbReference>
<dbReference type="Gene3D" id="2.160.10.10">
    <property type="entry name" value="Hexapeptide repeat proteins"/>
    <property type="match status" value="1"/>
</dbReference>
<sequence length="195" mass="21283">MKNIYEIDGVRPVIHPSSFIHPTAVIIGSVQIGRNCYIGPNASIRGDFGTIIFEDGVNFQDSCVAHGFPNGLTLIKKNGHVSHGAVIHGCKIGENSMIGIKSVIMDNANIGNECMVAALSYIKPNFTAPNRSIIAGIPAVIKRQVTDKEIKWKSEATTLYQQLTVRSIQSLKICEPLATVQLQKKINIESFKPLK</sequence>
<dbReference type="EMBL" id="UOEW01000357">
    <property type="protein sequence ID" value="VAW42295.1"/>
    <property type="molecule type" value="Genomic_DNA"/>
</dbReference>
<dbReference type="InterPro" id="IPR050484">
    <property type="entry name" value="Transf_Hexapept/Carb_Anhydrase"/>
</dbReference>
<name>A0A3B0VFH4_9ZZZZ</name>
<dbReference type="CDD" id="cd04745">
    <property type="entry name" value="LbH_paaY_like"/>
    <property type="match status" value="1"/>
</dbReference>
<dbReference type="PANTHER" id="PTHR13061">
    <property type="entry name" value="DYNACTIN SUBUNIT P25"/>
    <property type="match status" value="1"/>
</dbReference>